<dbReference type="OrthoDB" id="7334872at2"/>
<dbReference type="EMBL" id="VFFF01000002">
    <property type="protein sequence ID" value="TNY31098.1"/>
    <property type="molecule type" value="Genomic_DNA"/>
</dbReference>
<keyword evidence="3" id="KW-1185">Reference proteome</keyword>
<dbReference type="Proteomes" id="UP000314011">
    <property type="component" value="Unassembled WGS sequence"/>
</dbReference>
<dbReference type="SUPFAM" id="SSF88659">
    <property type="entry name" value="Sigma3 and sigma4 domains of RNA polymerase sigma factors"/>
    <property type="match status" value="1"/>
</dbReference>
<gene>
    <name evidence="2" type="ORF">FHY64_13750</name>
</gene>
<dbReference type="InterPro" id="IPR036388">
    <property type="entry name" value="WH-like_DNA-bd_sf"/>
</dbReference>
<feature type="domain" description="RNA polymerase sigma-70 region 4" evidence="1">
    <location>
        <begin position="176"/>
        <end position="212"/>
    </location>
</feature>
<dbReference type="GO" id="GO:0003700">
    <property type="term" value="F:DNA-binding transcription factor activity"/>
    <property type="evidence" value="ECO:0007669"/>
    <property type="project" value="InterPro"/>
</dbReference>
<dbReference type="GO" id="GO:0006352">
    <property type="term" value="P:DNA-templated transcription initiation"/>
    <property type="evidence" value="ECO:0007669"/>
    <property type="project" value="InterPro"/>
</dbReference>
<reference evidence="2 3" key="1">
    <citation type="submission" date="2019-06" db="EMBL/GenBank/DDBJ databases">
        <title>Genome of new Rhodobacteraceae sp. SM1903.</title>
        <authorList>
            <person name="Ren X."/>
        </authorList>
    </citation>
    <scope>NUCLEOTIDE SEQUENCE [LARGE SCALE GENOMIC DNA]</scope>
    <source>
        <strain evidence="2 3">SM1903</strain>
    </source>
</reference>
<dbReference type="InterPro" id="IPR007630">
    <property type="entry name" value="RNA_pol_sigma70_r4"/>
</dbReference>
<sequence>MTRHSNIVNFHKLAQEGGPLDGFRDPGHLLGWLHGSDAPPDEKNDVLRDLLRRAVFDAGDGTVATEIMILALWPGLTAIRSRLLRFARDDVIDADLVGRLAIAIRNADPGGVRRVAATLLRNVERDIRRDWSDDSGRTRSAVDLDVVPDLISDDEVSADVVIDAMIASHGKDGALLAAVHLAGYSQKEVADHLGVSHDAIRKRCQRALVRLKRMSE</sequence>
<evidence type="ECO:0000313" key="3">
    <source>
        <dbReference type="Proteomes" id="UP000314011"/>
    </source>
</evidence>
<dbReference type="Gene3D" id="1.10.10.10">
    <property type="entry name" value="Winged helix-like DNA-binding domain superfamily/Winged helix DNA-binding domain"/>
    <property type="match status" value="1"/>
</dbReference>
<accession>A0A5C5G8R2</accession>
<evidence type="ECO:0000313" key="2">
    <source>
        <dbReference type="EMBL" id="TNY31098.1"/>
    </source>
</evidence>
<proteinExistence type="predicted"/>
<name>A0A5C5G8R2_9RHOB</name>
<evidence type="ECO:0000259" key="1">
    <source>
        <dbReference type="Pfam" id="PF04545"/>
    </source>
</evidence>
<dbReference type="Pfam" id="PF04545">
    <property type="entry name" value="Sigma70_r4"/>
    <property type="match status" value="1"/>
</dbReference>
<organism evidence="2 3">
    <name type="scientific">Pelagovum pacificum</name>
    <dbReference type="NCBI Taxonomy" id="2588711"/>
    <lineage>
        <taxon>Bacteria</taxon>
        <taxon>Pseudomonadati</taxon>
        <taxon>Pseudomonadota</taxon>
        <taxon>Alphaproteobacteria</taxon>
        <taxon>Rhodobacterales</taxon>
        <taxon>Paracoccaceae</taxon>
        <taxon>Pelagovum</taxon>
    </lineage>
</organism>
<protein>
    <submittedName>
        <fullName evidence="2">Sigma-70 family RNA polymerase sigma factor</fullName>
    </submittedName>
</protein>
<dbReference type="AlphaFoldDB" id="A0A5C5G8R2"/>
<dbReference type="InterPro" id="IPR013324">
    <property type="entry name" value="RNA_pol_sigma_r3/r4-like"/>
</dbReference>
<dbReference type="RefSeq" id="WP_140195782.1">
    <property type="nucleotide sequence ID" value="NZ_CP065915.1"/>
</dbReference>
<comment type="caution">
    <text evidence="2">The sequence shown here is derived from an EMBL/GenBank/DDBJ whole genome shotgun (WGS) entry which is preliminary data.</text>
</comment>